<evidence type="ECO:0000256" key="7">
    <source>
        <dbReference type="PROSITE-ProRule" id="PRU10141"/>
    </source>
</evidence>
<dbReference type="SUPFAM" id="SSF56112">
    <property type="entry name" value="Protein kinase-like (PK-like)"/>
    <property type="match status" value="1"/>
</dbReference>
<dbReference type="InterPro" id="IPR000719">
    <property type="entry name" value="Prot_kinase_dom"/>
</dbReference>
<evidence type="ECO:0000256" key="4">
    <source>
        <dbReference type="ARBA" id="ARBA00022777"/>
    </source>
</evidence>
<dbReference type="PROSITE" id="PS50011">
    <property type="entry name" value="PROTEIN_KINASE_DOM"/>
    <property type="match status" value="1"/>
</dbReference>
<evidence type="ECO:0000259" key="8">
    <source>
        <dbReference type="PROSITE" id="PS50011"/>
    </source>
</evidence>
<evidence type="ECO:0000256" key="5">
    <source>
        <dbReference type="ARBA" id="ARBA00022840"/>
    </source>
</evidence>
<dbReference type="AlphaFoldDB" id="A0A2G9TDP5"/>
<dbReference type="OrthoDB" id="5979581at2759"/>
<sequence>MAKGRPHAIKLSKGKVIGKRWRILKRIGEGGFGAVYKVEDVETHDLAALKAEWDRGPRSVLRLEAMILRRLEGKSYFAQLLQTGKKTTYSYIVMTLLGESLDNILKW</sequence>
<evidence type="ECO:0000256" key="2">
    <source>
        <dbReference type="ARBA" id="ARBA00022679"/>
    </source>
</evidence>
<dbReference type="Gene3D" id="3.30.200.20">
    <property type="entry name" value="Phosphorylase Kinase, domain 1"/>
    <property type="match status" value="1"/>
</dbReference>
<keyword evidence="10" id="KW-1185">Reference proteome</keyword>
<organism evidence="9 10">
    <name type="scientific">Teladorsagia circumcincta</name>
    <name type="common">Brown stomach worm</name>
    <name type="synonym">Ostertagia circumcincta</name>
    <dbReference type="NCBI Taxonomy" id="45464"/>
    <lineage>
        <taxon>Eukaryota</taxon>
        <taxon>Metazoa</taxon>
        <taxon>Ecdysozoa</taxon>
        <taxon>Nematoda</taxon>
        <taxon>Chromadorea</taxon>
        <taxon>Rhabditida</taxon>
        <taxon>Rhabditina</taxon>
        <taxon>Rhabditomorpha</taxon>
        <taxon>Strongyloidea</taxon>
        <taxon>Trichostrongylidae</taxon>
        <taxon>Teladorsagia</taxon>
    </lineage>
</organism>
<keyword evidence="2" id="KW-0808">Transferase</keyword>
<evidence type="ECO:0000256" key="6">
    <source>
        <dbReference type="ARBA" id="ARBA00061588"/>
    </source>
</evidence>
<protein>
    <recommendedName>
        <fullName evidence="8">Protein kinase domain-containing protein</fullName>
    </recommendedName>
</protein>
<keyword evidence="4" id="KW-0418">Kinase</keyword>
<proteinExistence type="inferred from homology"/>
<feature type="binding site" evidence="7">
    <location>
        <position position="50"/>
    </location>
    <ligand>
        <name>ATP</name>
        <dbReference type="ChEBI" id="CHEBI:30616"/>
    </ligand>
</feature>
<keyword evidence="3 7" id="KW-0547">Nucleotide-binding</keyword>
<dbReference type="FunFam" id="3.30.200.20:FF:000358">
    <property type="entry name" value="Tau tubulin kinase 2b"/>
    <property type="match status" value="1"/>
</dbReference>
<dbReference type="PROSITE" id="PS00107">
    <property type="entry name" value="PROTEIN_KINASE_ATP"/>
    <property type="match status" value="1"/>
</dbReference>
<reference evidence="9 10" key="1">
    <citation type="submission" date="2015-09" db="EMBL/GenBank/DDBJ databases">
        <title>Draft genome of the parasitic nematode Teladorsagia circumcincta isolate WARC Sus (inbred).</title>
        <authorList>
            <person name="Mitreva M."/>
        </authorList>
    </citation>
    <scope>NUCLEOTIDE SEQUENCE [LARGE SCALE GENOMIC DNA]</scope>
    <source>
        <strain evidence="9 10">S</strain>
    </source>
</reference>
<evidence type="ECO:0000256" key="1">
    <source>
        <dbReference type="ARBA" id="ARBA00022527"/>
    </source>
</evidence>
<keyword evidence="5 7" id="KW-0067">ATP-binding</keyword>
<feature type="domain" description="Protein kinase" evidence="8">
    <location>
        <begin position="21"/>
        <end position="107"/>
    </location>
</feature>
<keyword evidence="1" id="KW-0723">Serine/threonine-protein kinase</keyword>
<dbReference type="GO" id="GO:0004674">
    <property type="term" value="F:protein serine/threonine kinase activity"/>
    <property type="evidence" value="ECO:0007669"/>
    <property type="project" value="UniProtKB-KW"/>
</dbReference>
<evidence type="ECO:0000256" key="3">
    <source>
        <dbReference type="ARBA" id="ARBA00022741"/>
    </source>
</evidence>
<dbReference type="InterPro" id="IPR011009">
    <property type="entry name" value="Kinase-like_dom_sf"/>
</dbReference>
<evidence type="ECO:0000313" key="10">
    <source>
        <dbReference type="Proteomes" id="UP000230423"/>
    </source>
</evidence>
<name>A0A2G9TDP5_TELCI</name>
<dbReference type="InterPro" id="IPR017441">
    <property type="entry name" value="Protein_kinase_ATP_BS"/>
</dbReference>
<dbReference type="GO" id="GO:0015630">
    <property type="term" value="C:microtubule cytoskeleton"/>
    <property type="evidence" value="ECO:0007669"/>
    <property type="project" value="UniProtKB-ARBA"/>
</dbReference>
<dbReference type="GO" id="GO:0005524">
    <property type="term" value="F:ATP binding"/>
    <property type="evidence" value="ECO:0007669"/>
    <property type="project" value="UniProtKB-UniRule"/>
</dbReference>
<accession>A0A2G9TDP5</accession>
<comment type="similarity">
    <text evidence="6">Belongs to the protein kinase superfamily. CK1 Ser/Thr protein kinase family.</text>
</comment>
<evidence type="ECO:0000313" key="9">
    <source>
        <dbReference type="EMBL" id="PIO56075.1"/>
    </source>
</evidence>
<gene>
    <name evidence="9" type="ORF">TELCIR_22531</name>
</gene>
<dbReference type="Proteomes" id="UP000230423">
    <property type="component" value="Unassembled WGS sequence"/>
</dbReference>
<dbReference type="EMBL" id="KZ383078">
    <property type="protein sequence ID" value="PIO56075.1"/>
    <property type="molecule type" value="Genomic_DNA"/>
</dbReference>
<feature type="non-terminal residue" evidence="9">
    <location>
        <position position="107"/>
    </location>
</feature>